<reference evidence="1" key="1">
    <citation type="submission" date="2022-06" db="EMBL/GenBank/DDBJ databases">
        <title>Akkermansia biwalacus sp. nov., an anaerobic mucin-degrading bacterium isolated from human intestine.</title>
        <authorList>
            <person name="Kobayashi Y."/>
            <person name="Inoue S."/>
            <person name="Kawahara T."/>
            <person name="Kohda N."/>
        </authorList>
    </citation>
    <scope>NUCLEOTIDE SEQUENCE</scope>
    <source>
        <strain evidence="1">WON2089</strain>
    </source>
</reference>
<evidence type="ECO:0008006" key="3">
    <source>
        <dbReference type="Google" id="ProtNLM"/>
    </source>
</evidence>
<sequence length="157" mass="17287">MLVLLAGCTAEEWAQFSKEMEENQRAAAERRATYHNISVQCSDWDMRGTATAGLSAKGFRVMYPGEGDYGAVVAVNKTAEEHTLIRKGLYFVSTPGPDTRPGYKTKVTVTVHDLNGKKLAEYQGESSPGESYHRSEAARSACRKAISRMPASSSLYW</sequence>
<evidence type="ECO:0000313" key="1">
    <source>
        <dbReference type="EMBL" id="BDL43466.1"/>
    </source>
</evidence>
<dbReference type="RefSeq" id="WP_215458900.1">
    <property type="nucleotide sequence ID" value="NZ_AP025943.1"/>
</dbReference>
<name>A0ABM7ZFJ8_9BACT</name>
<dbReference type="Proteomes" id="UP001062263">
    <property type="component" value="Chromosome"/>
</dbReference>
<evidence type="ECO:0000313" key="2">
    <source>
        <dbReference type="Proteomes" id="UP001062263"/>
    </source>
</evidence>
<gene>
    <name evidence="1" type="ORF">Abiwalacus_10400</name>
</gene>
<protein>
    <recommendedName>
        <fullName evidence="3">Lipoprotein</fullName>
    </recommendedName>
</protein>
<dbReference type="EMBL" id="AP025943">
    <property type="protein sequence ID" value="BDL43466.1"/>
    <property type="molecule type" value="Genomic_DNA"/>
</dbReference>
<organism evidence="1 2">
    <name type="scientific">Akkermansia biwaensis</name>
    <dbReference type="NCBI Taxonomy" id="2946555"/>
    <lineage>
        <taxon>Bacteria</taxon>
        <taxon>Pseudomonadati</taxon>
        <taxon>Verrucomicrobiota</taxon>
        <taxon>Verrucomicrobiia</taxon>
        <taxon>Verrucomicrobiales</taxon>
        <taxon>Akkermansiaceae</taxon>
        <taxon>Akkermansia</taxon>
    </lineage>
</organism>
<proteinExistence type="predicted"/>
<accession>A0ABM7ZFJ8</accession>
<keyword evidence="2" id="KW-1185">Reference proteome</keyword>